<dbReference type="AlphaFoldDB" id="A0A1F5WFB2"/>
<dbReference type="STRING" id="1798331.A2W57_00775"/>
<proteinExistence type="predicted"/>
<dbReference type="Proteomes" id="UP000178276">
    <property type="component" value="Unassembled WGS sequence"/>
</dbReference>
<name>A0A1F5WFB2_9BACT</name>
<organism evidence="1 2">
    <name type="scientific">Candidatus Giovannonibacteria bacterium RIFCSPHIGHO2_02_43_16</name>
    <dbReference type="NCBI Taxonomy" id="1798331"/>
    <lineage>
        <taxon>Bacteria</taxon>
        <taxon>Candidatus Giovannoniibacteriota</taxon>
    </lineage>
</organism>
<comment type="caution">
    <text evidence="1">The sequence shown here is derived from an EMBL/GenBank/DDBJ whole genome shotgun (WGS) entry which is preliminary data.</text>
</comment>
<dbReference type="GO" id="GO:0003676">
    <property type="term" value="F:nucleic acid binding"/>
    <property type="evidence" value="ECO:0007669"/>
    <property type="project" value="InterPro"/>
</dbReference>
<evidence type="ECO:0000313" key="1">
    <source>
        <dbReference type="EMBL" id="OGF74274.1"/>
    </source>
</evidence>
<reference evidence="1 2" key="1">
    <citation type="journal article" date="2016" name="Nat. Commun.">
        <title>Thousands of microbial genomes shed light on interconnected biogeochemical processes in an aquifer system.</title>
        <authorList>
            <person name="Anantharaman K."/>
            <person name="Brown C.T."/>
            <person name="Hug L.A."/>
            <person name="Sharon I."/>
            <person name="Castelle C.J."/>
            <person name="Probst A.J."/>
            <person name="Thomas B.C."/>
            <person name="Singh A."/>
            <person name="Wilkins M.J."/>
            <person name="Karaoz U."/>
            <person name="Brodie E.L."/>
            <person name="Williams K.H."/>
            <person name="Hubbard S.S."/>
            <person name="Banfield J.F."/>
        </authorList>
    </citation>
    <scope>NUCLEOTIDE SEQUENCE [LARGE SCALE GENOMIC DNA]</scope>
</reference>
<sequence length="371" mass="43112">MAIIISKKGKNAQRIEKSNFEKEDYLQQYIYDNPESIPLYDIKEDIRLLILAREFPTNSGPIDAIGVDKDGEIYLIETKLYKNPDKRYVVAQVLDYGAALWSEGLDFDEFSRRLDEEVNKKLKIPLRERLKEFFELGDEEAVSLLENIRQNLNKGNFRFVVLMDKLHDQLKDLIIFINENSRFDIFAVELEYYKHEEYEILIPRIFGAEVKKDIAVSSSGKRQYREWDKESFFQDAQAKIQDKTALATLSELYKFSKENADSVEWGSGADKGTFTFKVIPWEGENKASVFTVWSDGAVSFRFGNIQRKIDQNVADALYEKLKGYAGMKSKEYMYSSKGFALRIPLQTAFPDQKAISRFKQAILEFKKEIKS</sequence>
<dbReference type="InterPro" id="IPR011856">
    <property type="entry name" value="tRNA_endonuc-like_dom_sf"/>
</dbReference>
<evidence type="ECO:0008006" key="3">
    <source>
        <dbReference type="Google" id="ProtNLM"/>
    </source>
</evidence>
<accession>A0A1F5WFB2</accession>
<protein>
    <recommendedName>
        <fullName evidence="3">DUF91 domain-containing protein</fullName>
    </recommendedName>
</protein>
<gene>
    <name evidence="1" type="ORF">A2W57_00775</name>
</gene>
<evidence type="ECO:0000313" key="2">
    <source>
        <dbReference type="Proteomes" id="UP000178276"/>
    </source>
</evidence>
<dbReference type="EMBL" id="MFHJ01000012">
    <property type="protein sequence ID" value="OGF74274.1"/>
    <property type="molecule type" value="Genomic_DNA"/>
</dbReference>
<dbReference type="Gene3D" id="3.40.1350.10">
    <property type="match status" value="1"/>
</dbReference>